<dbReference type="InterPro" id="IPR013087">
    <property type="entry name" value="Znf_C2H2_type"/>
</dbReference>
<dbReference type="AlphaFoldDB" id="A0A1Q3CSK1"/>
<feature type="compositionally biased region" description="Acidic residues" evidence="1">
    <location>
        <begin position="176"/>
        <end position="187"/>
    </location>
</feature>
<name>A0A1Q3CSK1_CEPFO</name>
<comment type="caution">
    <text evidence="3">The sequence shown here is derived from an EMBL/GenBank/DDBJ whole genome shotgun (WGS) entry which is preliminary data.</text>
</comment>
<sequence>MDVEESGVGEEVEGSGEGSPRRKRERADDGEGSGTGEPRPRRRGEISVPENMEPICVMCHKKFGSWKAVFGHLRAHPRPWKGAFPPPVFKRDDSSEGKPVSAEQLVPTLLQIAQETLQKVNEISHGPSSSSAGAGVGPSSSSSSYMRRGGLRIFHINEGESSFKDPGFDLNITPPENDEGDDDDNTA</sequence>
<organism evidence="3 4">
    <name type="scientific">Cephalotus follicularis</name>
    <name type="common">Albany pitcher plant</name>
    <dbReference type="NCBI Taxonomy" id="3775"/>
    <lineage>
        <taxon>Eukaryota</taxon>
        <taxon>Viridiplantae</taxon>
        <taxon>Streptophyta</taxon>
        <taxon>Embryophyta</taxon>
        <taxon>Tracheophyta</taxon>
        <taxon>Spermatophyta</taxon>
        <taxon>Magnoliopsida</taxon>
        <taxon>eudicotyledons</taxon>
        <taxon>Gunneridae</taxon>
        <taxon>Pentapetalae</taxon>
        <taxon>rosids</taxon>
        <taxon>fabids</taxon>
        <taxon>Oxalidales</taxon>
        <taxon>Cephalotaceae</taxon>
        <taxon>Cephalotus</taxon>
    </lineage>
</organism>
<feature type="region of interest" description="Disordered" evidence="1">
    <location>
        <begin position="160"/>
        <end position="187"/>
    </location>
</feature>
<feature type="region of interest" description="Disordered" evidence="1">
    <location>
        <begin position="1"/>
        <end position="51"/>
    </location>
</feature>
<dbReference type="InParanoid" id="A0A1Q3CSK1"/>
<proteinExistence type="predicted"/>
<feature type="region of interest" description="Disordered" evidence="1">
    <location>
        <begin position="80"/>
        <end position="102"/>
    </location>
</feature>
<feature type="region of interest" description="Disordered" evidence="1">
    <location>
        <begin position="122"/>
        <end position="145"/>
    </location>
</feature>
<evidence type="ECO:0000259" key="2">
    <source>
        <dbReference type="PROSITE" id="PS00028"/>
    </source>
</evidence>
<evidence type="ECO:0000313" key="3">
    <source>
        <dbReference type="EMBL" id="GAV83043.1"/>
    </source>
</evidence>
<keyword evidence="4" id="KW-1185">Reference proteome</keyword>
<dbReference type="OrthoDB" id="6077919at2759"/>
<reference evidence="4" key="1">
    <citation type="submission" date="2016-04" db="EMBL/GenBank/DDBJ databases">
        <title>Cephalotus genome sequencing.</title>
        <authorList>
            <person name="Fukushima K."/>
            <person name="Hasebe M."/>
            <person name="Fang X."/>
        </authorList>
    </citation>
    <scope>NUCLEOTIDE SEQUENCE [LARGE SCALE GENOMIC DNA]</scope>
    <source>
        <strain evidence="4">cv. St1</strain>
    </source>
</reference>
<protein>
    <recommendedName>
        <fullName evidence="2">C2H2-type domain-containing protein</fullName>
    </recommendedName>
</protein>
<feature type="compositionally biased region" description="Acidic residues" evidence="1">
    <location>
        <begin position="1"/>
        <end position="14"/>
    </location>
</feature>
<dbReference type="Proteomes" id="UP000187406">
    <property type="component" value="Unassembled WGS sequence"/>
</dbReference>
<evidence type="ECO:0000256" key="1">
    <source>
        <dbReference type="SAM" id="MobiDB-lite"/>
    </source>
</evidence>
<dbReference type="PANTHER" id="PTHR47591">
    <property type="entry name" value="ZINC FINGER PROTEIN ZAT2-RELATED"/>
    <property type="match status" value="1"/>
</dbReference>
<evidence type="ECO:0000313" key="4">
    <source>
        <dbReference type="Proteomes" id="UP000187406"/>
    </source>
</evidence>
<feature type="domain" description="C2H2-type" evidence="2">
    <location>
        <begin position="56"/>
        <end position="76"/>
    </location>
</feature>
<dbReference type="STRING" id="3775.A0A1Q3CSK1"/>
<dbReference type="FunCoup" id="A0A1Q3CSK1">
    <property type="interactions" value="11"/>
</dbReference>
<dbReference type="PROSITE" id="PS00028">
    <property type="entry name" value="ZINC_FINGER_C2H2_1"/>
    <property type="match status" value="1"/>
</dbReference>
<dbReference type="PANTHER" id="PTHR47591:SF13">
    <property type="entry name" value="OS02G0293900 PROTEIN"/>
    <property type="match status" value="1"/>
</dbReference>
<feature type="compositionally biased region" description="Low complexity" evidence="1">
    <location>
        <begin position="124"/>
        <end position="144"/>
    </location>
</feature>
<gene>
    <name evidence="3" type="ORF">CFOL_v3_26494</name>
</gene>
<dbReference type="EMBL" id="BDDD01002780">
    <property type="protein sequence ID" value="GAV83043.1"/>
    <property type="molecule type" value="Genomic_DNA"/>
</dbReference>
<accession>A0A1Q3CSK1</accession>